<dbReference type="InterPro" id="IPR050645">
    <property type="entry name" value="Histidine_acid_phosphatase"/>
</dbReference>
<dbReference type="InterPro" id="IPR000560">
    <property type="entry name" value="His_Pase_clade-2"/>
</dbReference>
<accession>A0AA39F7X8</accession>
<gene>
    <name evidence="8" type="ORF">PV328_003164</name>
</gene>
<comment type="caution">
    <text evidence="8">The sequence shown here is derived from an EMBL/GenBank/DDBJ whole genome shotgun (WGS) entry which is preliminary data.</text>
</comment>
<keyword evidence="4" id="KW-0732">Signal</keyword>
<evidence type="ECO:0000256" key="7">
    <source>
        <dbReference type="ARBA" id="ARBA00023180"/>
    </source>
</evidence>
<evidence type="ECO:0000256" key="1">
    <source>
        <dbReference type="ARBA" id="ARBA00000032"/>
    </source>
</evidence>
<dbReference type="EC" id="3.1.3.2" evidence="3"/>
<evidence type="ECO:0000256" key="3">
    <source>
        <dbReference type="ARBA" id="ARBA00012646"/>
    </source>
</evidence>
<protein>
    <recommendedName>
        <fullName evidence="3">acid phosphatase</fullName>
        <ecNumber evidence="3">3.1.3.2</ecNumber>
    </recommendedName>
</protein>
<evidence type="ECO:0000313" key="8">
    <source>
        <dbReference type="EMBL" id="KAK0164548.1"/>
    </source>
</evidence>
<evidence type="ECO:0000313" key="9">
    <source>
        <dbReference type="Proteomes" id="UP001168990"/>
    </source>
</evidence>
<reference evidence="8" key="2">
    <citation type="submission" date="2023-03" db="EMBL/GenBank/DDBJ databases">
        <authorList>
            <person name="Inwood S.N."/>
            <person name="Skelly J.G."/>
            <person name="Guhlin J."/>
            <person name="Harrop T.W.R."/>
            <person name="Goldson S.G."/>
            <person name="Dearden P.K."/>
        </authorList>
    </citation>
    <scope>NUCLEOTIDE SEQUENCE</scope>
    <source>
        <strain evidence="8">Irish</strain>
        <tissue evidence="8">Whole body</tissue>
    </source>
</reference>
<dbReference type="AlphaFoldDB" id="A0AA39F7X8"/>
<dbReference type="CDD" id="cd07061">
    <property type="entry name" value="HP_HAP_like"/>
    <property type="match status" value="1"/>
</dbReference>
<name>A0AA39F7X8_9HYME</name>
<dbReference type="Pfam" id="PF00328">
    <property type="entry name" value="His_Phos_2"/>
    <property type="match status" value="1"/>
</dbReference>
<dbReference type="SUPFAM" id="SSF53254">
    <property type="entry name" value="Phosphoglycerate mutase-like"/>
    <property type="match status" value="1"/>
</dbReference>
<proteinExistence type="inferred from homology"/>
<sequence>MRHANRNPVSREWSDLYYPNDPYKNCDWEPDGAFELTNIGKQNAYKLGQFLREEYGELIGSKYKSNRVYFYASEQSRTINTAQLVAAGMFPPIDDQIWNAKLPWIPIPIHSQPMDEDILNYSMAVCENYRIDRRKSEEEMSRIFAVMEDVQNLFNFLSIHTGVNYTRAVQVWILYHQLFAQTDLHLKLEPWTDSVFSNGKLIALTSVEYIIQSYTLRMRRLLGGAWIKNFLNHTNDFITDKNNQYRGYFYACNEIQIAGILNTLGVYKAHVPGFTSAIIFELHEIDEKLFVKILYRNEGNVTELTIPGCESSICPLSLFKSVLKNVTMDNYEEDCGKRLDFSFV</sequence>
<dbReference type="GO" id="GO:0003993">
    <property type="term" value="F:acid phosphatase activity"/>
    <property type="evidence" value="ECO:0007669"/>
    <property type="project" value="UniProtKB-EC"/>
</dbReference>
<keyword evidence="5" id="KW-0378">Hydrolase</keyword>
<dbReference type="Proteomes" id="UP001168990">
    <property type="component" value="Unassembled WGS sequence"/>
</dbReference>
<evidence type="ECO:0000256" key="5">
    <source>
        <dbReference type="ARBA" id="ARBA00022801"/>
    </source>
</evidence>
<comment type="similarity">
    <text evidence="2">Belongs to the histidine acid phosphatase family.</text>
</comment>
<keyword evidence="7" id="KW-0325">Glycoprotein</keyword>
<evidence type="ECO:0000256" key="2">
    <source>
        <dbReference type="ARBA" id="ARBA00005375"/>
    </source>
</evidence>
<dbReference type="PANTHER" id="PTHR11567">
    <property type="entry name" value="ACID PHOSPHATASE-RELATED"/>
    <property type="match status" value="1"/>
</dbReference>
<comment type="catalytic activity">
    <reaction evidence="1">
        <text>a phosphate monoester + H2O = an alcohol + phosphate</text>
        <dbReference type="Rhea" id="RHEA:15017"/>
        <dbReference type="ChEBI" id="CHEBI:15377"/>
        <dbReference type="ChEBI" id="CHEBI:30879"/>
        <dbReference type="ChEBI" id="CHEBI:43474"/>
        <dbReference type="ChEBI" id="CHEBI:67140"/>
        <dbReference type="EC" id="3.1.3.2"/>
    </reaction>
</comment>
<organism evidence="8 9">
    <name type="scientific">Microctonus aethiopoides</name>
    <dbReference type="NCBI Taxonomy" id="144406"/>
    <lineage>
        <taxon>Eukaryota</taxon>
        <taxon>Metazoa</taxon>
        <taxon>Ecdysozoa</taxon>
        <taxon>Arthropoda</taxon>
        <taxon>Hexapoda</taxon>
        <taxon>Insecta</taxon>
        <taxon>Pterygota</taxon>
        <taxon>Neoptera</taxon>
        <taxon>Endopterygota</taxon>
        <taxon>Hymenoptera</taxon>
        <taxon>Apocrita</taxon>
        <taxon>Ichneumonoidea</taxon>
        <taxon>Braconidae</taxon>
        <taxon>Euphorinae</taxon>
        <taxon>Microctonus</taxon>
    </lineage>
</organism>
<keyword evidence="6" id="KW-1015">Disulfide bond</keyword>
<evidence type="ECO:0000256" key="4">
    <source>
        <dbReference type="ARBA" id="ARBA00022729"/>
    </source>
</evidence>
<dbReference type="PANTHER" id="PTHR11567:SF211">
    <property type="entry name" value="PROSTATIC ACID PHOSPHATASE"/>
    <property type="match status" value="1"/>
</dbReference>
<evidence type="ECO:0000256" key="6">
    <source>
        <dbReference type="ARBA" id="ARBA00023157"/>
    </source>
</evidence>
<reference evidence="8" key="1">
    <citation type="journal article" date="2023" name="bioRxiv">
        <title>Scaffold-level genome assemblies of two parasitoid biocontrol wasps reveal the parthenogenesis mechanism and an associated novel virus.</title>
        <authorList>
            <person name="Inwood S."/>
            <person name="Skelly J."/>
            <person name="Guhlin J."/>
            <person name="Harrop T."/>
            <person name="Goldson S."/>
            <person name="Dearden P."/>
        </authorList>
    </citation>
    <scope>NUCLEOTIDE SEQUENCE</scope>
    <source>
        <strain evidence="8">Irish</strain>
        <tissue evidence="8">Whole body</tissue>
    </source>
</reference>
<dbReference type="EMBL" id="JAQQBS010001422">
    <property type="protein sequence ID" value="KAK0164548.1"/>
    <property type="molecule type" value="Genomic_DNA"/>
</dbReference>
<keyword evidence="9" id="KW-1185">Reference proteome</keyword>
<dbReference type="Gene3D" id="3.40.50.1240">
    <property type="entry name" value="Phosphoglycerate mutase-like"/>
    <property type="match status" value="1"/>
</dbReference>
<dbReference type="InterPro" id="IPR029033">
    <property type="entry name" value="His_PPase_superfam"/>
</dbReference>